<comment type="caution">
    <text evidence="2">The sequence shown here is derived from an EMBL/GenBank/DDBJ whole genome shotgun (WGS) entry which is preliminary data.</text>
</comment>
<evidence type="ECO:0000313" key="3">
    <source>
        <dbReference type="Proteomes" id="UP000886998"/>
    </source>
</evidence>
<evidence type="ECO:0000256" key="1">
    <source>
        <dbReference type="SAM" id="Phobius"/>
    </source>
</evidence>
<keyword evidence="3" id="KW-1185">Reference proteome</keyword>
<dbReference type="Proteomes" id="UP000886998">
    <property type="component" value="Unassembled WGS sequence"/>
</dbReference>
<dbReference type="EMBL" id="BMAV01005556">
    <property type="protein sequence ID" value="GFY46716.1"/>
    <property type="molecule type" value="Genomic_DNA"/>
</dbReference>
<gene>
    <name evidence="2" type="ORF">TNIN_390691</name>
</gene>
<name>A0A8X6X5V5_9ARAC</name>
<dbReference type="AlphaFoldDB" id="A0A8X6X5V5"/>
<keyword evidence="1" id="KW-1133">Transmembrane helix</keyword>
<protein>
    <submittedName>
        <fullName evidence="2">Uncharacterized protein</fullName>
    </submittedName>
</protein>
<reference evidence="2" key="1">
    <citation type="submission" date="2020-08" db="EMBL/GenBank/DDBJ databases">
        <title>Multicomponent nature underlies the extraordinary mechanical properties of spider dragline silk.</title>
        <authorList>
            <person name="Kono N."/>
            <person name="Nakamura H."/>
            <person name="Mori M."/>
            <person name="Yoshida Y."/>
            <person name="Ohtoshi R."/>
            <person name="Malay A.D."/>
            <person name="Moran D.A.P."/>
            <person name="Tomita M."/>
            <person name="Numata K."/>
            <person name="Arakawa K."/>
        </authorList>
    </citation>
    <scope>NUCLEOTIDE SEQUENCE</scope>
</reference>
<keyword evidence="1" id="KW-0472">Membrane</keyword>
<evidence type="ECO:0000313" key="2">
    <source>
        <dbReference type="EMBL" id="GFY46716.1"/>
    </source>
</evidence>
<sequence>MPENGTHCSCLSTFCGNSYKKIKGCSKVSVTTPGGTKESCLCQGASGQGKRRSSRMEKEKFRGKCNFALLFHLLMQFIILYHLLDY</sequence>
<feature type="transmembrane region" description="Helical" evidence="1">
    <location>
        <begin position="65"/>
        <end position="84"/>
    </location>
</feature>
<proteinExistence type="predicted"/>
<keyword evidence="1" id="KW-0812">Transmembrane</keyword>
<organism evidence="2 3">
    <name type="scientific">Trichonephila inaurata madagascariensis</name>
    <dbReference type="NCBI Taxonomy" id="2747483"/>
    <lineage>
        <taxon>Eukaryota</taxon>
        <taxon>Metazoa</taxon>
        <taxon>Ecdysozoa</taxon>
        <taxon>Arthropoda</taxon>
        <taxon>Chelicerata</taxon>
        <taxon>Arachnida</taxon>
        <taxon>Araneae</taxon>
        <taxon>Araneomorphae</taxon>
        <taxon>Entelegynae</taxon>
        <taxon>Araneoidea</taxon>
        <taxon>Nephilidae</taxon>
        <taxon>Trichonephila</taxon>
        <taxon>Trichonephila inaurata</taxon>
    </lineage>
</organism>
<accession>A0A8X6X5V5</accession>